<evidence type="ECO:0000313" key="1">
    <source>
        <dbReference type="EMBL" id="GBL94194.1"/>
    </source>
</evidence>
<sequence>MWCAATVIFAKRASKAPGRAIPESSFYPKEEFARFNAPNCGFCSAFWERAIGRKALTDSFWLSRLFESFPYGNEVSFHFERKFRPILVVRFNPWTYEFKLQMR</sequence>
<proteinExistence type="predicted"/>
<reference evidence="1 2" key="1">
    <citation type="journal article" date="2019" name="Sci. Rep.">
        <title>Orb-weaving spider Araneus ventricosus genome elucidates the spidroin gene catalogue.</title>
        <authorList>
            <person name="Kono N."/>
            <person name="Nakamura H."/>
            <person name="Ohtoshi R."/>
            <person name="Moran D.A.P."/>
            <person name="Shinohara A."/>
            <person name="Yoshida Y."/>
            <person name="Fujiwara M."/>
            <person name="Mori M."/>
            <person name="Tomita M."/>
            <person name="Arakawa K."/>
        </authorList>
    </citation>
    <scope>NUCLEOTIDE SEQUENCE [LARGE SCALE GENOMIC DNA]</scope>
</reference>
<gene>
    <name evidence="1" type="ORF">AVEN_163516_1</name>
</gene>
<accession>A0A4Y2BSP3</accession>
<dbReference type="Proteomes" id="UP000499080">
    <property type="component" value="Unassembled WGS sequence"/>
</dbReference>
<protein>
    <submittedName>
        <fullName evidence="1">Uncharacterized protein</fullName>
    </submittedName>
</protein>
<dbReference type="AlphaFoldDB" id="A0A4Y2BSP3"/>
<evidence type="ECO:0000313" key="2">
    <source>
        <dbReference type="Proteomes" id="UP000499080"/>
    </source>
</evidence>
<dbReference type="EMBL" id="BGPR01000100">
    <property type="protein sequence ID" value="GBL94194.1"/>
    <property type="molecule type" value="Genomic_DNA"/>
</dbReference>
<name>A0A4Y2BSP3_ARAVE</name>
<comment type="caution">
    <text evidence="1">The sequence shown here is derived from an EMBL/GenBank/DDBJ whole genome shotgun (WGS) entry which is preliminary data.</text>
</comment>
<organism evidence="1 2">
    <name type="scientific">Araneus ventricosus</name>
    <name type="common">Orbweaver spider</name>
    <name type="synonym">Epeira ventricosa</name>
    <dbReference type="NCBI Taxonomy" id="182803"/>
    <lineage>
        <taxon>Eukaryota</taxon>
        <taxon>Metazoa</taxon>
        <taxon>Ecdysozoa</taxon>
        <taxon>Arthropoda</taxon>
        <taxon>Chelicerata</taxon>
        <taxon>Arachnida</taxon>
        <taxon>Araneae</taxon>
        <taxon>Araneomorphae</taxon>
        <taxon>Entelegynae</taxon>
        <taxon>Araneoidea</taxon>
        <taxon>Araneidae</taxon>
        <taxon>Araneus</taxon>
    </lineage>
</organism>
<keyword evidence="2" id="KW-1185">Reference proteome</keyword>